<dbReference type="EMBL" id="PTQR01000119">
    <property type="protein sequence ID" value="TKX19153.1"/>
    <property type="molecule type" value="Genomic_DNA"/>
</dbReference>
<comment type="caution">
    <text evidence="1">The sequence shown here is derived from an EMBL/GenBank/DDBJ whole genome shotgun (WGS) entry which is preliminary data.</text>
</comment>
<dbReference type="InterPro" id="IPR011990">
    <property type="entry name" value="TPR-like_helical_dom_sf"/>
</dbReference>
<evidence type="ECO:0000313" key="2">
    <source>
        <dbReference type="Proteomes" id="UP000308133"/>
    </source>
</evidence>
<reference evidence="1 2" key="1">
    <citation type="submission" date="2018-02" db="EMBL/GenBank/DDBJ databases">
        <title>Draft genome sequences of Elsinoe sp., causing black scab on jojoba.</title>
        <authorList>
            <person name="Stodart B."/>
            <person name="Jeffress S."/>
            <person name="Ash G."/>
            <person name="Arun Chinnappa K."/>
        </authorList>
    </citation>
    <scope>NUCLEOTIDE SEQUENCE [LARGE SCALE GENOMIC DNA]</scope>
    <source>
        <strain evidence="1 2">Hillstone_2</strain>
    </source>
</reference>
<dbReference type="Gene3D" id="1.25.40.10">
    <property type="entry name" value="Tetratricopeptide repeat domain"/>
    <property type="match status" value="1"/>
</dbReference>
<evidence type="ECO:0000313" key="1">
    <source>
        <dbReference type="EMBL" id="TKX19153.1"/>
    </source>
</evidence>
<dbReference type="AlphaFoldDB" id="A0A4U7AM71"/>
<sequence>MELVNKAEAAKATGSWVLIIRHLCQQRSFERAVQIYKDLSLPNEFLASSVLRGLGEEPVDRFQVDRALEIYHSIESPDSRFERNIVINNAMMTICARAKDLKTLWQVFSTLPKIGKNAANEVTYDTMLRALRNDLTWYSRKFGPTYEEKVKQNVSHGRAIWQQARSKWLSGTLANIERVAGAYLLLMVVPPNLDRNVALHILEVVEEIAGIPIDVRKPIIQTASARPYRGTDDLSYRRSNISNSSGKLRRSIEGDQLLGTVLHAHATLLPQLPEHTRSAAAYYHAFTVEHGVQPSAWTLEAYAQVAIRTADSDLALVIAQAVHELREAAPVRHRPAIRAALRCTIIACLTAIKSERVVKKTSGGSFLPNNECGPLALQHADQILTLVDQSDALANTQIWYYYLQCAIEGGHLSQIQSVLQRLRPHISVLQEQLDITFPPSDGERYPVRLDDRLPYAAPTAIHFLKYVVATTRIVTDENLGAKLQEQETRDSIASLLIWGNKLVEWLVVRGVPPVSSFIGNGQLDHGKLDGDNGATILSGFDEDLGRPRGHKIAWQRCNELRQRLGLET</sequence>
<name>A0A4U7AM71_9PEZI</name>
<proteinExistence type="predicted"/>
<organism evidence="1 2">
    <name type="scientific">Elsinoe australis</name>
    <dbReference type="NCBI Taxonomy" id="40998"/>
    <lineage>
        <taxon>Eukaryota</taxon>
        <taxon>Fungi</taxon>
        <taxon>Dikarya</taxon>
        <taxon>Ascomycota</taxon>
        <taxon>Pezizomycotina</taxon>
        <taxon>Dothideomycetes</taxon>
        <taxon>Dothideomycetidae</taxon>
        <taxon>Myriangiales</taxon>
        <taxon>Elsinoaceae</taxon>
        <taxon>Elsinoe</taxon>
    </lineage>
</organism>
<protein>
    <submittedName>
        <fullName evidence="1">PPR repeat family-like protein 2</fullName>
    </submittedName>
</protein>
<dbReference type="Proteomes" id="UP000308133">
    <property type="component" value="Unassembled WGS sequence"/>
</dbReference>
<gene>
    <name evidence="1" type="ORF">C1H76_8687</name>
</gene>
<accession>A0A4U7AM71</accession>